<name>A0ACB1B9F0_MELEN</name>
<keyword evidence="2" id="KW-1185">Reference proteome</keyword>
<protein>
    <submittedName>
        <fullName evidence="1">Uncharacterized protein</fullName>
    </submittedName>
</protein>
<dbReference type="Proteomes" id="UP001497535">
    <property type="component" value="Unassembled WGS sequence"/>
</dbReference>
<reference evidence="1" key="1">
    <citation type="submission" date="2023-11" db="EMBL/GenBank/DDBJ databases">
        <authorList>
            <person name="Poullet M."/>
        </authorList>
    </citation>
    <scope>NUCLEOTIDE SEQUENCE</scope>
    <source>
        <strain evidence="1">E1834</strain>
    </source>
</reference>
<accession>A0ACB1B9F0</accession>
<evidence type="ECO:0000313" key="2">
    <source>
        <dbReference type="Proteomes" id="UP001497535"/>
    </source>
</evidence>
<organism evidence="1 2">
    <name type="scientific">Meloidogyne enterolobii</name>
    <name type="common">Root-knot nematode worm</name>
    <name type="synonym">Meloidogyne mayaguensis</name>
    <dbReference type="NCBI Taxonomy" id="390850"/>
    <lineage>
        <taxon>Eukaryota</taxon>
        <taxon>Metazoa</taxon>
        <taxon>Ecdysozoa</taxon>
        <taxon>Nematoda</taxon>
        <taxon>Chromadorea</taxon>
        <taxon>Rhabditida</taxon>
        <taxon>Tylenchina</taxon>
        <taxon>Tylenchomorpha</taxon>
        <taxon>Tylenchoidea</taxon>
        <taxon>Meloidogynidae</taxon>
        <taxon>Meloidogyninae</taxon>
        <taxon>Meloidogyne</taxon>
    </lineage>
</organism>
<comment type="caution">
    <text evidence="1">The sequence shown here is derived from an EMBL/GenBank/DDBJ whole genome shotgun (WGS) entry which is preliminary data.</text>
</comment>
<sequence>MFRYKLKFIRFTCQCRSNYLDQSPNRVTHPGRYCVPRPTPPPDECQLTAGNKGCKVELNEVCRIVAGQPKCACPLNYERATTKNNTSGTAACTVINECQFPQLNDCHPSAECQDLVDGFTCKCRSGFKDISPKANERPGRLCQALVNECQFPHLNDCHLHAECIDLEDSFQCRCKKGFNDLRPERPGRICKQMIDECERPELNSCDRNAKCLDEEDGYNCECKSGFADVSPSPSLPGRACRPIVNECLDQKLNDCDPRAKCIDQPDGYQCECPSNTKDISPSAAFPGRVCHVFENEC</sequence>
<gene>
    <name evidence="1" type="ORF">MENTE1834_LOCUS49461</name>
</gene>
<proteinExistence type="predicted"/>
<feature type="non-terminal residue" evidence="1">
    <location>
        <position position="297"/>
    </location>
</feature>
<evidence type="ECO:0000313" key="1">
    <source>
        <dbReference type="EMBL" id="CAK5130493.1"/>
    </source>
</evidence>
<dbReference type="EMBL" id="CAVMJV010000390">
    <property type="protein sequence ID" value="CAK5130493.1"/>
    <property type="molecule type" value="Genomic_DNA"/>
</dbReference>